<accession>A0ABY4GDL4</accession>
<evidence type="ECO:0000256" key="2">
    <source>
        <dbReference type="ARBA" id="ARBA00022617"/>
    </source>
</evidence>
<dbReference type="PANTHER" id="PTHR30600:SF10">
    <property type="entry name" value="BLL6722 PROTEIN"/>
    <property type="match status" value="1"/>
</dbReference>
<organism evidence="10 11">
    <name type="scientific">Hymenobacter volaticus</name>
    <dbReference type="NCBI Taxonomy" id="2932254"/>
    <lineage>
        <taxon>Bacteria</taxon>
        <taxon>Pseudomonadati</taxon>
        <taxon>Bacteroidota</taxon>
        <taxon>Cytophagia</taxon>
        <taxon>Cytophagales</taxon>
        <taxon>Hymenobacteraceae</taxon>
        <taxon>Hymenobacter</taxon>
    </lineage>
</organism>
<dbReference type="EMBL" id="CP095064">
    <property type="protein sequence ID" value="UOQ69010.1"/>
    <property type="molecule type" value="Genomic_DNA"/>
</dbReference>
<dbReference type="PROSITE" id="PS51007">
    <property type="entry name" value="CYTC"/>
    <property type="match status" value="1"/>
</dbReference>
<evidence type="ECO:0000256" key="3">
    <source>
        <dbReference type="ARBA" id="ARBA00022723"/>
    </source>
</evidence>
<sequence length="325" mass="35835">MSRWAGRLLTIGMALGIGSTAFVPVPVPPADQAALGEWLFFDPILSRSRTISCASCHQPAFAFADTSAVSRGERGRLGKRNTPSAMNVRLQANFFWDGRATTLEEQALLPIANPLEMDLPLGQAVQRLNHSRLYRVSFERVFGEAPTQQNLARALAAFERTLETNQSPLDEWRLSDNDAAVSDAAKRGFALFEGKARCVQCHFGPDFNSAEFRNIGLYDGQALIDSGRAALTKKSVDVGKFKVGPLRNVALTAPYMHNGMFKTLGQVLDFYNDPSKVVPNALNRDPLLAKPLGLTKQEKQDLESFLLTLTDKRFLIRNPPATLSR</sequence>
<keyword evidence="3 8" id="KW-0479">Metal-binding</keyword>
<evidence type="ECO:0000256" key="8">
    <source>
        <dbReference type="PROSITE-ProRule" id="PRU00433"/>
    </source>
</evidence>
<keyword evidence="11" id="KW-1185">Reference proteome</keyword>
<geneLocation type="plasmid" evidence="10 11">
    <name>unnamed3</name>
</geneLocation>
<keyword evidence="6" id="KW-0560">Oxidoreductase</keyword>
<evidence type="ECO:0000256" key="5">
    <source>
        <dbReference type="ARBA" id="ARBA00022764"/>
    </source>
</evidence>
<dbReference type="PANTHER" id="PTHR30600">
    <property type="entry name" value="CYTOCHROME C PEROXIDASE-RELATED"/>
    <property type="match status" value="1"/>
</dbReference>
<protein>
    <submittedName>
        <fullName evidence="10">Cytochrome-c peroxidase</fullName>
    </submittedName>
</protein>
<evidence type="ECO:0000256" key="4">
    <source>
        <dbReference type="ARBA" id="ARBA00022729"/>
    </source>
</evidence>
<evidence type="ECO:0000256" key="1">
    <source>
        <dbReference type="ARBA" id="ARBA00004418"/>
    </source>
</evidence>
<gene>
    <name evidence="10" type="ORF">MUN86_26255</name>
</gene>
<dbReference type="PIRSF" id="PIRSF000294">
    <property type="entry name" value="Cytochrome-c_peroxidase"/>
    <property type="match status" value="1"/>
</dbReference>
<evidence type="ECO:0000259" key="9">
    <source>
        <dbReference type="PROSITE" id="PS51007"/>
    </source>
</evidence>
<dbReference type="Proteomes" id="UP000830401">
    <property type="component" value="Plasmid unnamed3"/>
</dbReference>
<evidence type="ECO:0000313" key="10">
    <source>
        <dbReference type="EMBL" id="UOQ69010.1"/>
    </source>
</evidence>
<dbReference type="SUPFAM" id="SSF46626">
    <property type="entry name" value="Cytochrome c"/>
    <property type="match status" value="2"/>
</dbReference>
<keyword evidence="5" id="KW-0574">Periplasm</keyword>
<dbReference type="InterPro" id="IPR051395">
    <property type="entry name" value="Cytochrome_c_Peroxidase/MauG"/>
</dbReference>
<keyword evidence="7 8" id="KW-0408">Iron</keyword>
<dbReference type="InterPro" id="IPR009056">
    <property type="entry name" value="Cyt_c-like_dom"/>
</dbReference>
<evidence type="ECO:0000313" key="11">
    <source>
        <dbReference type="Proteomes" id="UP000830401"/>
    </source>
</evidence>
<keyword evidence="10" id="KW-0575">Peroxidase</keyword>
<keyword evidence="4" id="KW-0732">Signal</keyword>
<proteinExistence type="predicted"/>
<evidence type="ECO:0000256" key="6">
    <source>
        <dbReference type="ARBA" id="ARBA00023002"/>
    </source>
</evidence>
<keyword evidence="2 8" id="KW-0349">Heme</keyword>
<name>A0ABY4GDL4_9BACT</name>
<dbReference type="InterPro" id="IPR004852">
    <property type="entry name" value="Di-haem_cyt_c_peroxidsae"/>
</dbReference>
<dbReference type="Pfam" id="PF03150">
    <property type="entry name" value="CCP_MauG"/>
    <property type="match status" value="1"/>
</dbReference>
<evidence type="ECO:0000256" key="7">
    <source>
        <dbReference type="ARBA" id="ARBA00023004"/>
    </source>
</evidence>
<keyword evidence="10" id="KW-0614">Plasmid</keyword>
<dbReference type="RefSeq" id="WP_245126762.1">
    <property type="nucleotide sequence ID" value="NZ_CP095064.1"/>
</dbReference>
<dbReference type="InterPro" id="IPR026259">
    <property type="entry name" value="MauG/Cytc_peroxidase"/>
</dbReference>
<comment type="subcellular location">
    <subcellularLocation>
        <location evidence="1">Periplasm</location>
    </subcellularLocation>
</comment>
<reference evidence="10" key="1">
    <citation type="submission" date="2022-04" db="EMBL/GenBank/DDBJ databases">
        <title>Hymenobacter sp. isolated from the air.</title>
        <authorList>
            <person name="Won M."/>
            <person name="Lee C.-M."/>
            <person name="Woen H.-Y."/>
            <person name="Kwon S.-W."/>
        </authorList>
    </citation>
    <scope>NUCLEOTIDE SEQUENCE</scope>
    <source>
        <strain evidence="10">5420S-77</strain>
        <plasmid evidence="10">unnamed3</plasmid>
    </source>
</reference>
<dbReference type="GO" id="GO:0004601">
    <property type="term" value="F:peroxidase activity"/>
    <property type="evidence" value="ECO:0007669"/>
    <property type="project" value="UniProtKB-KW"/>
</dbReference>
<feature type="domain" description="Cytochrome c" evidence="9">
    <location>
        <begin position="183"/>
        <end position="310"/>
    </location>
</feature>
<dbReference type="InterPro" id="IPR036909">
    <property type="entry name" value="Cyt_c-like_dom_sf"/>
</dbReference>
<dbReference type="Gene3D" id="1.10.760.10">
    <property type="entry name" value="Cytochrome c-like domain"/>
    <property type="match status" value="2"/>
</dbReference>